<protein>
    <submittedName>
        <fullName evidence="1">Uncharacterized protein</fullName>
    </submittedName>
</protein>
<reference evidence="1" key="1">
    <citation type="submission" date="2009-08" db="EMBL/GenBank/DDBJ databases">
        <authorList>
            <person name="Cheung F."/>
            <person name="Xiao Y."/>
            <person name="Chan A."/>
            <person name="Moskal W."/>
            <person name="Town C.D."/>
        </authorList>
    </citation>
    <scope>NUCLEOTIDE SEQUENCE</scope>
</reference>
<name>C6T6L5_SOYBN</name>
<organism evidence="1">
    <name type="scientific">Glycine max</name>
    <name type="common">Soybean</name>
    <name type="synonym">Glycine hispida</name>
    <dbReference type="NCBI Taxonomy" id="3847"/>
    <lineage>
        <taxon>Eukaryota</taxon>
        <taxon>Viridiplantae</taxon>
        <taxon>Streptophyta</taxon>
        <taxon>Embryophyta</taxon>
        <taxon>Tracheophyta</taxon>
        <taxon>Spermatophyta</taxon>
        <taxon>Magnoliopsida</taxon>
        <taxon>eudicotyledons</taxon>
        <taxon>Gunneridae</taxon>
        <taxon>Pentapetalae</taxon>
        <taxon>rosids</taxon>
        <taxon>fabids</taxon>
        <taxon>Fabales</taxon>
        <taxon>Fabaceae</taxon>
        <taxon>Papilionoideae</taxon>
        <taxon>50 kb inversion clade</taxon>
        <taxon>NPAAA clade</taxon>
        <taxon>indigoferoid/millettioid clade</taxon>
        <taxon>Phaseoleae</taxon>
        <taxon>Glycine</taxon>
        <taxon>Glycine subgen. Soja</taxon>
    </lineage>
</organism>
<proteinExistence type="evidence at transcript level"/>
<dbReference type="AlphaFoldDB" id="C6T6L5"/>
<accession>C6T6L5</accession>
<sequence length="19" mass="2091">MVFCGCGIKRSKLLTLLAH</sequence>
<evidence type="ECO:0000313" key="1">
    <source>
        <dbReference type="EMBL" id="ACU17447.1"/>
    </source>
</evidence>
<dbReference type="EMBL" id="BT093082">
    <property type="protein sequence ID" value="ACU17447.1"/>
    <property type="molecule type" value="mRNA"/>
</dbReference>